<evidence type="ECO:0000259" key="1">
    <source>
        <dbReference type="SMART" id="SM00460"/>
    </source>
</evidence>
<feature type="domain" description="Transglutaminase-like" evidence="1">
    <location>
        <begin position="158"/>
        <end position="218"/>
    </location>
</feature>
<dbReference type="Pfam" id="PF01841">
    <property type="entry name" value="Transglut_core"/>
    <property type="match status" value="1"/>
</dbReference>
<evidence type="ECO:0000313" key="3">
    <source>
        <dbReference type="Proteomes" id="UP000319255"/>
    </source>
</evidence>
<dbReference type="Proteomes" id="UP000319255">
    <property type="component" value="Unassembled WGS sequence"/>
</dbReference>
<comment type="caution">
    <text evidence="2">The sequence shown here is derived from an EMBL/GenBank/DDBJ whole genome shotgun (WGS) entry which is preliminary data.</text>
</comment>
<dbReference type="InterPro" id="IPR002931">
    <property type="entry name" value="Transglutaminase-like"/>
</dbReference>
<evidence type="ECO:0000313" key="2">
    <source>
        <dbReference type="EMBL" id="TPE49753.1"/>
    </source>
</evidence>
<dbReference type="InterPro" id="IPR038765">
    <property type="entry name" value="Papain-like_cys_pep_sf"/>
</dbReference>
<sequence>MIIEIDTRLDYKVAPDSPALLQIEAASLPDQRILETTTDARHASVFVRIPAEDGVGERSWIVAGDRLRCDYRARVEIDRPEVELRALAPTPPRDLPGEVVKYTLGSRFIVPELFEPFVSTRFEGLRGGAFAAAARDWIERELAYVPGASDGTTTAADTFLKRQGICRDYAHLMIAFARAGGIPARMVSVYAPSVEPPDFHAVCELYLAGAWHLVDPTGMAGAGEMVRIGVGRDAADIAFLTVKGESELVKQSVSVRRG</sequence>
<dbReference type="PANTHER" id="PTHR33490">
    <property type="entry name" value="BLR5614 PROTEIN-RELATED"/>
    <property type="match status" value="1"/>
</dbReference>
<accession>A0A501WIP2</accession>
<dbReference type="PANTHER" id="PTHR33490:SF12">
    <property type="entry name" value="BLL5557 PROTEIN"/>
    <property type="match status" value="1"/>
</dbReference>
<organism evidence="2 3">
    <name type="scientific">Amaricoccus solimangrovi</name>
    <dbReference type="NCBI Taxonomy" id="2589815"/>
    <lineage>
        <taxon>Bacteria</taxon>
        <taxon>Pseudomonadati</taxon>
        <taxon>Pseudomonadota</taxon>
        <taxon>Alphaproteobacteria</taxon>
        <taxon>Rhodobacterales</taxon>
        <taxon>Paracoccaceae</taxon>
        <taxon>Amaricoccus</taxon>
    </lineage>
</organism>
<dbReference type="SMART" id="SM00460">
    <property type="entry name" value="TGc"/>
    <property type="match status" value="1"/>
</dbReference>
<name>A0A501WIP2_9RHOB</name>
<dbReference type="OrthoDB" id="5438043at2"/>
<dbReference type="SUPFAM" id="SSF54001">
    <property type="entry name" value="Cysteine proteinases"/>
    <property type="match status" value="1"/>
</dbReference>
<gene>
    <name evidence="2" type="ORF">FJM51_14010</name>
</gene>
<dbReference type="AlphaFoldDB" id="A0A501WIP2"/>
<dbReference type="Gene3D" id="3.10.620.30">
    <property type="match status" value="1"/>
</dbReference>
<protein>
    <submittedName>
        <fullName evidence="2">Transglutaminase family protein</fullName>
    </submittedName>
</protein>
<dbReference type="EMBL" id="VFRP01000013">
    <property type="protein sequence ID" value="TPE49753.1"/>
    <property type="molecule type" value="Genomic_DNA"/>
</dbReference>
<proteinExistence type="predicted"/>
<reference evidence="2 3" key="1">
    <citation type="submission" date="2019-06" db="EMBL/GenBank/DDBJ databases">
        <title>A novel bacterium of genus Amaricoccus, isolated from marine sediment.</title>
        <authorList>
            <person name="Huang H."/>
            <person name="Mo K."/>
            <person name="Hu Y."/>
        </authorList>
    </citation>
    <scope>NUCLEOTIDE SEQUENCE [LARGE SCALE GENOMIC DNA]</scope>
    <source>
        <strain evidence="2 3">HB172011</strain>
    </source>
</reference>
<dbReference type="RefSeq" id="WP_140454755.1">
    <property type="nucleotide sequence ID" value="NZ_VFRP01000013.1"/>
</dbReference>
<keyword evidence="3" id="KW-1185">Reference proteome</keyword>
<dbReference type="Gene3D" id="2.60.40.2250">
    <property type="match status" value="1"/>
</dbReference>